<accession>A0A9D7AH66</accession>
<gene>
    <name evidence="3" type="ORF">I2492_05995</name>
    <name evidence="2" type="ORF">I2493_05995</name>
</gene>
<evidence type="ECO:0000313" key="5">
    <source>
        <dbReference type="Proteomes" id="UP001296969"/>
    </source>
</evidence>
<keyword evidence="1" id="KW-1133">Transmembrane helix</keyword>
<reference evidence="3 5" key="1">
    <citation type="submission" date="2020-11" db="EMBL/GenBank/DDBJ databases">
        <title>Insectihabitans protaetiae gen. nov. sp. nov. and Insectihabitans allomyrinae sp. nov., isolated from larvae of Protaetia brevitarsis seulensis and Allomyrina dichotoma, respectively.</title>
        <authorList>
            <person name="Lee S.D."/>
            <person name="Byeon Y.-S."/>
            <person name="Kim S.-M."/>
            <person name="Yang H.L."/>
            <person name="Kim I.S."/>
        </authorList>
    </citation>
    <scope>NUCLEOTIDE SEQUENCE</scope>
    <source>
        <strain evidence="3">CWB-B4</strain>
        <strain evidence="2 5">CWB-B43</strain>
    </source>
</reference>
<sequence length="71" mass="7487">MTNRKKRPVTTSPELALMQEMNARLIRIEANVDEVKAAAMKQGAIAGAISGSVAGGMVAAVILMIKARMGF</sequence>
<dbReference type="EMBL" id="JADRCP010000001">
    <property type="protein sequence ID" value="MBK5175869.1"/>
    <property type="molecule type" value="Genomic_DNA"/>
</dbReference>
<keyword evidence="1" id="KW-0812">Transmembrane</keyword>
<keyword evidence="5" id="KW-1185">Reference proteome</keyword>
<comment type="caution">
    <text evidence="3">The sequence shown here is derived from an EMBL/GenBank/DDBJ whole genome shotgun (WGS) entry which is preliminary data.</text>
</comment>
<dbReference type="Proteomes" id="UP001296969">
    <property type="component" value="Unassembled WGS sequence"/>
</dbReference>
<dbReference type="AlphaFoldDB" id="A0A9D7AH66"/>
<proteinExistence type="predicted"/>
<evidence type="ECO:0000256" key="1">
    <source>
        <dbReference type="SAM" id="Phobius"/>
    </source>
</evidence>
<evidence type="ECO:0000313" key="4">
    <source>
        <dbReference type="Proteomes" id="UP000807542"/>
    </source>
</evidence>
<feature type="transmembrane region" description="Helical" evidence="1">
    <location>
        <begin position="44"/>
        <end position="65"/>
    </location>
</feature>
<evidence type="ECO:0000313" key="2">
    <source>
        <dbReference type="EMBL" id="MBK5072560.1"/>
    </source>
</evidence>
<dbReference type="RefSeq" id="WP_228397616.1">
    <property type="nucleotide sequence ID" value="NZ_JADRCP010000001.1"/>
</dbReference>
<dbReference type="EMBL" id="JADRCQ010000001">
    <property type="protein sequence ID" value="MBK5072560.1"/>
    <property type="molecule type" value="Genomic_DNA"/>
</dbReference>
<evidence type="ECO:0000313" key="3">
    <source>
        <dbReference type="EMBL" id="MBK5175869.1"/>
    </source>
</evidence>
<name>A0A9D7AH66_9GAMM</name>
<keyword evidence="1" id="KW-0472">Membrane</keyword>
<dbReference type="Proteomes" id="UP000807542">
    <property type="component" value="Unassembled WGS sequence"/>
</dbReference>
<protein>
    <submittedName>
        <fullName evidence="3">Uncharacterized protein</fullName>
    </submittedName>
</protein>
<organism evidence="3 4">
    <name type="scientific">Limnobaculum xujianqingii</name>
    <dbReference type="NCBI Taxonomy" id="2738837"/>
    <lineage>
        <taxon>Bacteria</taxon>
        <taxon>Pseudomonadati</taxon>
        <taxon>Pseudomonadota</taxon>
        <taxon>Gammaproteobacteria</taxon>
        <taxon>Enterobacterales</taxon>
        <taxon>Budviciaceae</taxon>
        <taxon>Limnobaculum</taxon>
    </lineage>
</organism>